<organism evidence="1 2">
    <name type="scientific">Mytilus edulis</name>
    <name type="common">Blue mussel</name>
    <dbReference type="NCBI Taxonomy" id="6550"/>
    <lineage>
        <taxon>Eukaryota</taxon>
        <taxon>Metazoa</taxon>
        <taxon>Spiralia</taxon>
        <taxon>Lophotrochozoa</taxon>
        <taxon>Mollusca</taxon>
        <taxon>Bivalvia</taxon>
        <taxon>Autobranchia</taxon>
        <taxon>Pteriomorphia</taxon>
        <taxon>Mytilida</taxon>
        <taxon>Mytiloidea</taxon>
        <taxon>Mytilidae</taxon>
        <taxon>Mytilinae</taxon>
        <taxon>Mytilus</taxon>
    </lineage>
</organism>
<comment type="caution">
    <text evidence="1">The sequence shown here is derived from an EMBL/GenBank/DDBJ whole genome shotgun (WGS) entry which is preliminary data.</text>
</comment>
<gene>
    <name evidence="1" type="ORF">MEDL_63407</name>
</gene>
<dbReference type="EMBL" id="CAJPWZ010003097">
    <property type="protein sequence ID" value="CAG2251753.1"/>
    <property type="molecule type" value="Genomic_DNA"/>
</dbReference>
<name>A0A8S3V5L7_MYTED</name>
<dbReference type="AlphaFoldDB" id="A0A8S3V5L7"/>
<evidence type="ECO:0000313" key="1">
    <source>
        <dbReference type="EMBL" id="CAG2251753.1"/>
    </source>
</evidence>
<proteinExistence type="predicted"/>
<evidence type="ECO:0000313" key="2">
    <source>
        <dbReference type="Proteomes" id="UP000683360"/>
    </source>
</evidence>
<sequence>MRKYQWNSSGIPVDSTGIPLVYNKHQKCLSILWNRKIKTESEIVGILAHHLFGPLVDGVNIIEGKSRKSFCCKADLKVGNTSFGNKAVWHGNADIVVRHSIVEVNTTEEDTGACGDETYPEEKDLAEGSGELGQMSLNESDLEGHEDECSTSVLGHGWSSIIEVNLQTAPKKKMPSQVLAQTIVNAFLKGSEVSFHMYNCDQDKLLTSEPQMLCREDDVDVYKLNINTILYIWIALHFDIFDSKVEEKLQENFTCSNFKAIVELDIDVSACNRRFTLGYFLSNLQSDDTVERCRDRKAGLLIPIINKFELEPNFVKLLLPRKIIKKNCEWLHSLYMMPIYRSIVHEFYMFDYFGITKPPGLLSRDEFLDCYMNLKHVMTII</sequence>
<dbReference type="Proteomes" id="UP000683360">
    <property type="component" value="Unassembled WGS sequence"/>
</dbReference>
<protein>
    <submittedName>
        <fullName evidence="1">Uncharacterized protein</fullName>
    </submittedName>
</protein>
<reference evidence="1" key="1">
    <citation type="submission" date="2021-03" db="EMBL/GenBank/DDBJ databases">
        <authorList>
            <person name="Bekaert M."/>
        </authorList>
    </citation>
    <scope>NUCLEOTIDE SEQUENCE</scope>
</reference>
<keyword evidence="2" id="KW-1185">Reference proteome</keyword>
<dbReference type="OrthoDB" id="6089171at2759"/>
<accession>A0A8S3V5L7</accession>